<keyword evidence="5" id="KW-1185">Reference proteome</keyword>
<keyword evidence="1 2" id="KW-0597">Phosphoprotein</keyword>
<dbReference type="OrthoDB" id="6088308at2"/>
<dbReference type="InterPro" id="IPR011006">
    <property type="entry name" value="CheY-like_superfamily"/>
</dbReference>
<dbReference type="InterPro" id="IPR001789">
    <property type="entry name" value="Sig_transdc_resp-reg_receiver"/>
</dbReference>
<dbReference type="PANTHER" id="PTHR44591">
    <property type="entry name" value="STRESS RESPONSE REGULATOR PROTEIN 1"/>
    <property type="match status" value="1"/>
</dbReference>
<evidence type="ECO:0000313" key="4">
    <source>
        <dbReference type="EMBL" id="BAY85257.1"/>
    </source>
</evidence>
<evidence type="ECO:0000313" key="5">
    <source>
        <dbReference type="Proteomes" id="UP000218418"/>
    </source>
</evidence>
<dbReference type="AlphaFoldDB" id="A0A1Z4LVI1"/>
<dbReference type="InterPro" id="IPR050595">
    <property type="entry name" value="Bact_response_regulator"/>
</dbReference>
<protein>
    <submittedName>
        <fullName evidence="4">Response regulator receiver, CheY</fullName>
    </submittedName>
</protein>
<dbReference type="CDD" id="cd00156">
    <property type="entry name" value="REC"/>
    <property type="match status" value="1"/>
</dbReference>
<dbReference type="Pfam" id="PF00072">
    <property type="entry name" value="Response_reg"/>
    <property type="match status" value="1"/>
</dbReference>
<dbReference type="Gene3D" id="3.40.50.2300">
    <property type="match status" value="1"/>
</dbReference>
<organism evidence="4 5">
    <name type="scientific">Calothrix parasitica NIES-267</name>
    <dbReference type="NCBI Taxonomy" id="1973488"/>
    <lineage>
        <taxon>Bacteria</taxon>
        <taxon>Bacillati</taxon>
        <taxon>Cyanobacteriota</taxon>
        <taxon>Cyanophyceae</taxon>
        <taxon>Nostocales</taxon>
        <taxon>Calotrichaceae</taxon>
        <taxon>Calothrix</taxon>
    </lineage>
</organism>
<sequence>MSVKPLILTVNSNLRNLELLNQFLNREGYEVIGASNSEEFYDTINQSFQIKLGLIDITGFDNSIWQWCEQLRNQEIPFLIISPRQSAAIQNKGFVSGASNILIKPLVIKQLFDFIKNVLED</sequence>
<dbReference type="EMBL" id="AP018227">
    <property type="protein sequence ID" value="BAY85257.1"/>
    <property type="molecule type" value="Genomic_DNA"/>
</dbReference>
<gene>
    <name evidence="4" type="ORF">NIES267_47560</name>
</gene>
<name>A0A1Z4LVI1_9CYAN</name>
<dbReference type="PANTHER" id="PTHR44591:SF3">
    <property type="entry name" value="RESPONSE REGULATORY DOMAIN-CONTAINING PROTEIN"/>
    <property type="match status" value="1"/>
</dbReference>
<proteinExistence type="predicted"/>
<dbReference type="Proteomes" id="UP000218418">
    <property type="component" value="Chromosome"/>
</dbReference>
<dbReference type="SUPFAM" id="SSF52172">
    <property type="entry name" value="CheY-like"/>
    <property type="match status" value="1"/>
</dbReference>
<feature type="domain" description="Response regulatory" evidence="3">
    <location>
        <begin position="6"/>
        <end position="119"/>
    </location>
</feature>
<reference evidence="4 5" key="1">
    <citation type="submission" date="2017-06" db="EMBL/GenBank/DDBJ databases">
        <title>Genome sequencing of cyanobaciteial culture collection at National Institute for Environmental Studies (NIES).</title>
        <authorList>
            <person name="Hirose Y."/>
            <person name="Shimura Y."/>
            <person name="Fujisawa T."/>
            <person name="Nakamura Y."/>
            <person name="Kawachi M."/>
        </authorList>
    </citation>
    <scope>NUCLEOTIDE SEQUENCE [LARGE SCALE GENOMIC DNA]</scope>
    <source>
        <strain evidence="4 5">NIES-267</strain>
    </source>
</reference>
<dbReference type="GO" id="GO:0000160">
    <property type="term" value="P:phosphorelay signal transduction system"/>
    <property type="evidence" value="ECO:0007669"/>
    <property type="project" value="InterPro"/>
</dbReference>
<evidence type="ECO:0000256" key="1">
    <source>
        <dbReference type="ARBA" id="ARBA00022553"/>
    </source>
</evidence>
<dbReference type="PROSITE" id="PS50110">
    <property type="entry name" value="RESPONSE_REGULATORY"/>
    <property type="match status" value="1"/>
</dbReference>
<evidence type="ECO:0000256" key="2">
    <source>
        <dbReference type="PROSITE-ProRule" id="PRU00169"/>
    </source>
</evidence>
<accession>A0A1Z4LVI1</accession>
<feature type="modified residue" description="4-aspartylphosphate" evidence="2">
    <location>
        <position position="56"/>
    </location>
</feature>
<evidence type="ECO:0000259" key="3">
    <source>
        <dbReference type="PROSITE" id="PS50110"/>
    </source>
</evidence>